<reference evidence="1 2" key="1">
    <citation type="submission" date="2016-10" db="EMBL/GenBank/DDBJ databases">
        <authorList>
            <person name="de Groot N.N."/>
        </authorList>
    </citation>
    <scope>NUCLEOTIDE SEQUENCE [LARGE SCALE GENOMIC DNA]</scope>
    <source>
        <strain evidence="1 2">CGMCC 4.3491</strain>
    </source>
</reference>
<gene>
    <name evidence="1" type="ORF">SAMN05216554_3097</name>
</gene>
<accession>A0A1H3RUN7</accession>
<organism evidence="1 2">
    <name type="scientific">Herbiconiux ginsengi</name>
    <dbReference type="NCBI Taxonomy" id="381665"/>
    <lineage>
        <taxon>Bacteria</taxon>
        <taxon>Bacillati</taxon>
        <taxon>Actinomycetota</taxon>
        <taxon>Actinomycetes</taxon>
        <taxon>Micrococcales</taxon>
        <taxon>Microbacteriaceae</taxon>
        <taxon>Herbiconiux</taxon>
    </lineage>
</organism>
<dbReference type="STRING" id="381665.SAMN05216554_3097"/>
<protein>
    <submittedName>
        <fullName evidence="1">Uncharacterized protein</fullName>
    </submittedName>
</protein>
<evidence type="ECO:0000313" key="1">
    <source>
        <dbReference type="EMBL" id="SDZ29403.1"/>
    </source>
</evidence>
<dbReference type="Proteomes" id="UP000198891">
    <property type="component" value="Unassembled WGS sequence"/>
</dbReference>
<keyword evidence="2" id="KW-1185">Reference proteome</keyword>
<dbReference type="EMBL" id="FNPZ01000003">
    <property type="protein sequence ID" value="SDZ29403.1"/>
    <property type="molecule type" value="Genomic_DNA"/>
</dbReference>
<dbReference type="AlphaFoldDB" id="A0A1H3RUN7"/>
<sequence length="74" mass="8346">MTTTTPILNGPHLRRVRDDGYWRVTAPSGILLGYVEEVEVDGRPRYRATRLHPPLRLVGIGEFAALDEATECLR</sequence>
<evidence type="ECO:0000313" key="2">
    <source>
        <dbReference type="Proteomes" id="UP000198891"/>
    </source>
</evidence>
<proteinExistence type="predicted"/>
<name>A0A1H3RUN7_9MICO</name>